<reference evidence="2" key="1">
    <citation type="journal article" date="2019" name="Int. J. Syst. Evol. Microbiol.">
        <title>The Global Catalogue of Microorganisms (GCM) 10K type strain sequencing project: providing services to taxonomists for standard genome sequencing and annotation.</title>
        <authorList>
            <consortium name="The Broad Institute Genomics Platform"/>
            <consortium name="The Broad Institute Genome Sequencing Center for Infectious Disease"/>
            <person name="Wu L."/>
            <person name="Ma J."/>
        </authorList>
    </citation>
    <scope>NUCLEOTIDE SEQUENCE [LARGE SCALE GENOMIC DNA]</scope>
    <source>
        <strain evidence="2">JCM 16013</strain>
    </source>
</reference>
<sequence length="91" mass="9885">MAETRDRQHNPGPGAARVEISEVSELIQAAADLIHARTAPASAVLAFHERKAALFEALAAEEPENVDRQEAAKSSRDQVEYLRAMAERGCS</sequence>
<accession>A0ABP5CDX9</accession>
<evidence type="ECO:0000313" key="2">
    <source>
        <dbReference type="Proteomes" id="UP001499854"/>
    </source>
</evidence>
<dbReference type="Proteomes" id="UP001499854">
    <property type="component" value="Unassembled WGS sequence"/>
</dbReference>
<name>A0ABP5CDX9_9ACTN</name>
<dbReference type="EMBL" id="BAAAQM010000008">
    <property type="protein sequence ID" value="GAA1962397.1"/>
    <property type="molecule type" value="Genomic_DNA"/>
</dbReference>
<gene>
    <name evidence="1" type="ORF">GCM10009838_19130</name>
</gene>
<keyword evidence="2" id="KW-1185">Reference proteome</keyword>
<dbReference type="RefSeq" id="WP_344656582.1">
    <property type="nucleotide sequence ID" value="NZ_BAAAQM010000008.1"/>
</dbReference>
<protein>
    <submittedName>
        <fullName evidence="1">Uncharacterized protein</fullName>
    </submittedName>
</protein>
<proteinExistence type="predicted"/>
<evidence type="ECO:0000313" key="1">
    <source>
        <dbReference type="EMBL" id="GAA1962397.1"/>
    </source>
</evidence>
<comment type="caution">
    <text evidence="1">The sequence shown here is derived from an EMBL/GenBank/DDBJ whole genome shotgun (WGS) entry which is preliminary data.</text>
</comment>
<organism evidence="1 2">
    <name type="scientific">Catenulispora subtropica</name>
    <dbReference type="NCBI Taxonomy" id="450798"/>
    <lineage>
        <taxon>Bacteria</taxon>
        <taxon>Bacillati</taxon>
        <taxon>Actinomycetota</taxon>
        <taxon>Actinomycetes</taxon>
        <taxon>Catenulisporales</taxon>
        <taxon>Catenulisporaceae</taxon>
        <taxon>Catenulispora</taxon>
    </lineage>
</organism>